<dbReference type="Proteomes" id="UP000229740">
    <property type="component" value="Unassembled WGS sequence"/>
</dbReference>
<dbReference type="AlphaFoldDB" id="A0A2G6EF25"/>
<protein>
    <submittedName>
        <fullName evidence="1">Uncharacterized protein</fullName>
    </submittedName>
</protein>
<organism evidence="1 2">
    <name type="scientific">candidate division KSB3 bacterium</name>
    <dbReference type="NCBI Taxonomy" id="2044937"/>
    <lineage>
        <taxon>Bacteria</taxon>
        <taxon>candidate division KSB3</taxon>
    </lineage>
</organism>
<name>A0A2G6EF25_9BACT</name>
<comment type="caution">
    <text evidence="1">The sequence shown here is derived from an EMBL/GenBank/DDBJ whole genome shotgun (WGS) entry which is preliminary data.</text>
</comment>
<accession>A0A2G6EF25</accession>
<evidence type="ECO:0000313" key="2">
    <source>
        <dbReference type="Proteomes" id="UP000229740"/>
    </source>
</evidence>
<gene>
    <name evidence="1" type="ORF">CSB45_00545</name>
</gene>
<evidence type="ECO:0000313" key="1">
    <source>
        <dbReference type="EMBL" id="PID60308.1"/>
    </source>
</evidence>
<sequence length="87" mass="10089">MKKTTKKISYIKSLFQCRLRGIGVLNYQATALSGEEFFHDVVEILSNYNLYRLLPDGMVPVKKPNKPYRLSLEHNIFGFQNIVALRI</sequence>
<dbReference type="EMBL" id="PDPS01000008">
    <property type="protein sequence ID" value="PID60308.1"/>
    <property type="molecule type" value="Genomic_DNA"/>
</dbReference>
<proteinExistence type="predicted"/>
<reference evidence="1 2" key="1">
    <citation type="submission" date="2017-10" db="EMBL/GenBank/DDBJ databases">
        <title>Novel microbial diversity and functional potential in the marine mammal oral microbiome.</title>
        <authorList>
            <person name="Dudek N.K."/>
            <person name="Sun C.L."/>
            <person name="Burstein D."/>
            <person name="Kantor R.S."/>
            <person name="Aliaga Goltsman D.S."/>
            <person name="Bik E.M."/>
            <person name="Thomas B.C."/>
            <person name="Banfield J.F."/>
            <person name="Relman D.A."/>
        </authorList>
    </citation>
    <scope>NUCLEOTIDE SEQUENCE [LARGE SCALE GENOMIC DNA]</scope>
    <source>
        <strain evidence="1">DOLZORAL124_49_17</strain>
    </source>
</reference>